<gene>
    <name evidence="2" type="ORF">FSP39_019479</name>
</gene>
<feature type="region of interest" description="Disordered" evidence="1">
    <location>
        <begin position="373"/>
        <end position="400"/>
    </location>
</feature>
<comment type="caution">
    <text evidence="2">The sequence shown here is derived from an EMBL/GenBank/DDBJ whole genome shotgun (WGS) entry which is preliminary data.</text>
</comment>
<dbReference type="PANTHER" id="PTHR35558:SF1">
    <property type="entry name" value="ENDONUCLEASE_EXONUCLEASE_PHOSPHATASE DOMAIN-CONTAINING PROTEIN"/>
    <property type="match status" value="1"/>
</dbReference>
<dbReference type="Proteomes" id="UP001186944">
    <property type="component" value="Unassembled WGS sequence"/>
</dbReference>
<proteinExistence type="predicted"/>
<feature type="compositionally biased region" description="Polar residues" evidence="1">
    <location>
        <begin position="373"/>
        <end position="393"/>
    </location>
</feature>
<evidence type="ECO:0008006" key="4">
    <source>
        <dbReference type="Google" id="ProtNLM"/>
    </source>
</evidence>
<feature type="region of interest" description="Disordered" evidence="1">
    <location>
        <begin position="57"/>
        <end position="110"/>
    </location>
</feature>
<keyword evidence="3" id="KW-1185">Reference proteome</keyword>
<name>A0AA88XT49_PINIB</name>
<reference evidence="2" key="1">
    <citation type="submission" date="2019-08" db="EMBL/GenBank/DDBJ databases">
        <title>The improved chromosome-level genome for the pearl oyster Pinctada fucata martensii using PacBio sequencing and Hi-C.</title>
        <authorList>
            <person name="Zheng Z."/>
        </authorList>
    </citation>
    <scope>NUCLEOTIDE SEQUENCE</scope>
    <source>
        <strain evidence="2">ZZ-2019</strain>
        <tissue evidence="2">Adductor muscle</tissue>
    </source>
</reference>
<evidence type="ECO:0000313" key="3">
    <source>
        <dbReference type="Proteomes" id="UP001186944"/>
    </source>
</evidence>
<protein>
    <recommendedName>
        <fullName evidence="4">C3H1-type domain-containing protein</fullName>
    </recommendedName>
</protein>
<sequence>MMQTHLLQTIDAPPKRKRAIPTKHKDNTQLAAIHSGSPDVNVIDYDRLADAILRKQKENQQSTTQHINHDITPVNDEVPVQTSVPTSNVSSGQAHGTQAPPSVGTGSNSVANQVSISNVPSSSAAQTLSPDTSVPTLLNTLFGGESATVNEPQPLNFSNHIPLGATVSDKIKQKIWGDVYFDIKLLLPNQQEENFSVSIERGAINFQQGKFNKFPISLNQWTSAFIIFTAIYIQRKPLEAPHLLKYLYMIREMASTTRSDSWRYYDEEFRKLRQSSPLPWQEPLTELVLRSNLQVTSTPGRFRQANQSFQANQPFQSFQARSRPNQGSTAKGPKFCYGYNQGQQCKYSPCQFRHACQYCKEDHPRHRCPKLTSYNSITEGKQPSSKPAVTNKTKTSKEVA</sequence>
<evidence type="ECO:0000256" key="1">
    <source>
        <dbReference type="SAM" id="MobiDB-lite"/>
    </source>
</evidence>
<evidence type="ECO:0000313" key="2">
    <source>
        <dbReference type="EMBL" id="KAK3091385.1"/>
    </source>
</evidence>
<dbReference type="EMBL" id="VSWD01000010">
    <property type="protein sequence ID" value="KAK3091385.1"/>
    <property type="molecule type" value="Genomic_DNA"/>
</dbReference>
<dbReference type="AlphaFoldDB" id="A0AA88XT49"/>
<accession>A0AA88XT49</accession>
<organism evidence="2 3">
    <name type="scientific">Pinctada imbricata</name>
    <name type="common">Atlantic pearl-oyster</name>
    <name type="synonym">Pinctada martensii</name>
    <dbReference type="NCBI Taxonomy" id="66713"/>
    <lineage>
        <taxon>Eukaryota</taxon>
        <taxon>Metazoa</taxon>
        <taxon>Spiralia</taxon>
        <taxon>Lophotrochozoa</taxon>
        <taxon>Mollusca</taxon>
        <taxon>Bivalvia</taxon>
        <taxon>Autobranchia</taxon>
        <taxon>Pteriomorphia</taxon>
        <taxon>Pterioida</taxon>
        <taxon>Pterioidea</taxon>
        <taxon>Pteriidae</taxon>
        <taxon>Pinctada</taxon>
    </lineage>
</organism>
<feature type="compositionally biased region" description="Polar residues" evidence="1">
    <location>
        <begin position="80"/>
        <end position="110"/>
    </location>
</feature>
<dbReference type="PANTHER" id="PTHR35558">
    <property type="entry name" value="SGNH_HYDRO DOMAIN-CONTAINING PROTEIN"/>
    <property type="match status" value="1"/>
</dbReference>